<name>A0A069RJU9_PEPLI</name>
<dbReference type="CDD" id="cd07713">
    <property type="entry name" value="DHPS-like_MBL-fold"/>
    <property type="match status" value="1"/>
</dbReference>
<evidence type="ECO:0000313" key="3">
    <source>
        <dbReference type="Proteomes" id="UP000027946"/>
    </source>
</evidence>
<dbReference type="EMBL" id="JJMM01000016">
    <property type="protein sequence ID" value="KDR94507.1"/>
    <property type="molecule type" value="Genomic_DNA"/>
</dbReference>
<dbReference type="SUPFAM" id="SSF56281">
    <property type="entry name" value="Metallo-hydrolase/oxidoreductase"/>
    <property type="match status" value="1"/>
</dbReference>
<comment type="caution">
    <text evidence="2">The sequence shown here is derived from an EMBL/GenBank/DDBJ whole genome shotgun (WGS) entry which is preliminary data.</text>
</comment>
<dbReference type="InterPro" id="IPR036866">
    <property type="entry name" value="RibonucZ/Hydroxyglut_hydro"/>
</dbReference>
<dbReference type="Proteomes" id="UP000027946">
    <property type="component" value="Unassembled WGS sequence"/>
</dbReference>
<sequence>MNLKITTLIEDSPGRCDECENGLSFFVESEDFSILFDTGKSGKFIENANSMDVDIRKAKHVVISHGHYDHTNGLVDFIERVNNDFEVFLGDNFFRKKYSFNGRKYSYKGSNFTREYLDENGIKIRYVNEDVAEIFKGVYLFSNFERNSEFESTAPVFYVKEDGRFVLDDFSDEIAMAVDSDKGLVVLLGCSHPGIVNMLESIQKRTNRSIYAVMGGAHLIDSDEDRIKATCEKIKSMGIKHIGMSHCTGEDAARYMRKNICGYFENHSGNVIEI</sequence>
<dbReference type="OrthoDB" id="9803916at2"/>
<dbReference type="eggNOG" id="COG1237">
    <property type="taxonomic scope" value="Bacteria"/>
</dbReference>
<dbReference type="InterPro" id="IPR041712">
    <property type="entry name" value="DHPS-like_MBL-fold"/>
</dbReference>
<keyword evidence="3" id="KW-1185">Reference proteome</keyword>
<dbReference type="Pfam" id="PF00753">
    <property type="entry name" value="Lactamase_B"/>
    <property type="match status" value="1"/>
</dbReference>
<accession>A0A069RJU9</accession>
<dbReference type="PANTHER" id="PTHR13754">
    <property type="entry name" value="METALLO-BETA-LACTAMASE SUPERFAMILY PROTEIN"/>
    <property type="match status" value="1"/>
</dbReference>
<dbReference type="InterPro" id="IPR001279">
    <property type="entry name" value="Metallo-B-lactamas"/>
</dbReference>
<gene>
    <name evidence="2" type="ORF">CLIT_16c00050</name>
</gene>
<dbReference type="GO" id="GO:0102041">
    <property type="term" value="F:7,8-dihydropterin-6-yl-methyl-4-(beta-D-ribofuranosyl)aminobenzene 5'-phosphate synthase"/>
    <property type="evidence" value="ECO:0007669"/>
    <property type="project" value="UniProtKB-EC"/>
</dbReference>
<dbReference type="Gene3D" id="3.60.15.10">
    <property type="entry name" value="Ribonuclease Z/Hydroxyacylglutathione hydrolase-like"/>
    <property type="match status" value="1"/>
</dbReference>
<feature type="domain" description="Metallo-beta-lactamase" evidence="1">
    <location>
        <begin position="20"/>
        <end position="83"/>
    </location>
</feature>
<organism evidence="2 3">
    <name type="scientific">Peptoclostridium litorale DSM 5388</name>
    <dbReference type="NCBI Taxonomy" id="1121324"/>
    <lineage>
        <taxon>Bacteria</taxon>
        <taxon>Bacillati</taxon>
        <taxon>Bacillota</taxon>
        <taxon>Clostridia</taxon>
        <taxon>Peptostreptococcales</taxon>
        <taxon>Peptoclostridiaceae</taxon>
        <taxon>Peptoclostridium</taxon>
    </lineage>
</organism>
<evidence type="ECO:0000259" key="1">
    <source>
        <dbReference type="Pfam" id="PF00753"/>
    </source>
</evidence>
<dbReference type="STRING" id="1121324.CLIT_16c00050"/>
<proteinExistence type="predicted"/>
<dbReference type="PANTHER" id="PTHR13754:SF13">
    <property type="entry name" value="METALLO-BETA-LACTAMASE SUPERFAMILY PROTEIN (AFU_ORTHOLOGUE AFUA_3G07630)"/>
    <property type="match status" value="1"/>
</dbReference>
<keyword evidence="2" id="KW-0808">Transferase</keyword>
<dbReference type="EC" id="2.5.1.105" evidence="2"/>
<dbReference type="InterPro" id="IPR052926">
    <property type="entry name" value="Metallo-beta-lactamase_dom"/>
</dbReference>
<reference evidence="2 3" key="1">
    <citation type="submission" date="2014-03" db="EMBL/GenBank/DDBJ databases">
        <title>Genome sequence of Clostridium litorale W6, DSM 5388.</title>
        <authorList>
            <person name="Poehlein A."/>
            <person name="Jagirdar A."/>
            <person name="Khonsari B."/>
            <person name="Chibani C.M."/>
            <person name="Gutierrez Gutierrez D.A."/>
            <person name="Davydova E."/>
            <person name="Alghaithi H.S."/>
            <person name="Nair K.P."/>
            <person name="Dhamotharan K."/>
            <person name="Chandran L."/>
            <person name="G W."/>
            <person name="Daniel R."/>
        </authorList>
    </citation>
    <scope>NUCLEOTIDE SEQUENCE [LARGE SCALE GENOMIC DNA]</scope>
    <source>
        <strain evidence="2 3">W6</strain>
    </source>
</reference>
<protein>
    <submittedName>
        <fullName evidence="2">7, 8-dihydropterin-6-methyl-4-(Beta-D-ribofuranosyl)-aminobenzene-5'-phosphate synthase</fullName>
        <ecNumber evidence="2">2.5.1.105</ecNumber>
    </submittedName>
</protein>
<evidence type="ECO:0000313" key="2">
    <source>
        <dbReference type="EMBL" id="KDR94507.1"/>
    </source>
</evidence>
<dbReference type="AlphaFoldDB" id="A0A069RJU9"/>
<dbReference type="RefSeq" id="WP_038266705.1">
    <property type="nucleotide sequence ID" value="NZ_FSRH01000020.1"/>
</dbReference>